<feature type="transmembrane region" description="Helical" evidence="2">
    <location>
        <begin position="67"/>
        <end position="87"/>
    </location>
</feature>
<protein>
    <recommendedName>
        <fullName evidence="5">SnoaL-like domain-containing protein</fullName>
    </recommendedName>
</protein>
<organism evidence="3 4">
    <name type="scientific">Phytohabitans maris</name>
    <dbReference type="NCBI Taxonomy" id="3071409"/>
    <lineage>
        <taxon>Bacteria</taxon>
        <taxon>Bacillati</taxon>
        <taxon>Actinomycetota</taxon>
        <taxon>Actinomycetes</taxon>
        <taxon>Micromonosporales</taxon>
        <taxon>Micromonosporaceae</taxon>
    </lineage>
</organism>
<proteinExistence type="predicted"/>
<name>A0ABU0ZKD3_9ACTN</name>
<gene>
    <name evidence="3" type="ORF">RB614_20245</name>
</gene>
<evidence type="ECO:0008006" key="5">
    <source>
        <dbReference type="Google" id="ProtNLM"/>
    </source>
</evidence>
<evidence type="ECO:0000313" key="3">
    <source>
        <dbReference type="EMBL" id="MDQ7906849.1"/>
    </source>
</evidence>
<dbReference type="EMBL" id="JAVHUY010000018">
    <property type="protein sequence ID" value="MDQ7906849.1"/>
    <property type="molecule type" value="Genomic_DNA"/>
</dbReference>
<feature type="transmembrane region" description="Helical" evidence="2">
    <location>
        <begin position="31"/>
        <end position="55"/>
    </location>
</feature>
<sequence>MATGQASWHPGLMVHSGDMGGRLRGVVQRRWPWLAAVTAAAGAVALPSAVILAWLSPVADGQAALRWAGGLWLALTGAGVALVAVADQRPGRRVVLAVLGGSAAMLLCAVPVGTLWTFGVDHGPAGAECPECAVTVYLAAGPLAVAPNELAFRRLLCDGRRDELGGQAAAMARDVEAAELAAGGVQLLKAEADVPSSVDVNGDRAAVAVDVALKFTFRDRQPGGATGTQIGAGAWTFTLVQDDGWRVCQVDAPVLCQTVLRCEAAPPTVVSPSPTAEDLLRHPREMLPCGPRDPFPELHNCPGQPATPR</sequence>
<reference evidence="3 4" key="1">
    <citation type="submission" date="2023-08" db="EMBL/GenBank/DDBJ databases">
        <title>Phytohabitans sansha sp. nov., isolated from marine sediment.</title>
        <authorList>
            <person name="Zhao Y."/>
            <person name="Yi K."/>
        </authorList>
    </citation>
    <scope>NUCLEOTIDE SEQUENCE [LARGE SCALE GENOMIC DNA]</scope>
    <source>
        <strain evidence="3 4">ZYX-F-186</strain>
    </source>
</reference>
<evidence type="ECO:0000313" key="4">
    <source>
        <dbReference type="Proteomes" id="UP001230908"/>
    </source>
</evidence>
<keyword evidence="2" id="KW-1133">Transmembrane helix</keyword>
<dbReference type="Proteomes" id="UP001230908">
    <property type="component" value="Unassembled WGS sequence"/>
</dbReference>
<keyword evidence="2" id="KW-0812">Transmembrane</keyword>
<keyword evidence="2" id="KW-0472">Membrane</keyword>
<evidence type="ECO:0000256" key="1">
    <source>
        <dbReference type="SAM" id="MobiDB-lite"/>
    </source>
</evidence>
<feature type="transmembrane region" description="Helical" evidence="2">
    <location>
        <begin position="94"/>
        <end position="118"/>
    </location>
</feature>
<comment type="caution">
    <text evidence="3">The sequence shown here is derived from an EMBL/GenBank/DDBJ whole genome shotgun (WGS) entry which is preliminary data.</text>
</comment>
<keyword evidence="4" id="KW-1185">Reference proteome</keyword>
<accession>A0ABU0ZKD3</accession>
<feature type="region of interest" description="Disordered" evidence="1">
    <location>
        <begin position="288"/>
        <end position="309"/>
    </location>
</feature>
<evidence type="ECO:0000256" key="2">
    <source>
        <dbReference type="SAM" id="Phobius"/>
    </source>
</evidence>
<dbReference type="RefSeq" id="WP_308714127.1">
    <property type="nucleotide sequence ID" value="NZ_JAVHUY010000018.1"/>
</dbReference>